<evidence type="ECO:0000256" key="1">
    <source>
        <dbReference type="SAM" id="Phobius"/>
    </source>
</evidence>
<accession>A0A9W6TYU1</accession>
<sequence length="158" mass="18021">MRSLFRSKCPTKWRDEPRRYGAVLFVCVAIDAAANNGFYSIGTVRTDRQGLSTKLIPKKKKGDKKKPPKIPKNRPANIERDTFIVADSLHVSAMRVLRWWDTRAVHVLSTGGSVQQDRIVRRDALSGEQQEVACPRVVKDYQTYMGGVDVHDQLRLQR</sequence>
<dbReference type="AlphaFoldDB" id="A0A9W6TYU1"/>
<keyword evidence="1" id="KW-1133">Transmembrane helix</keyword>
<dbReference type="OrthoDB" id="122438at2759"/>
<dbReference type="Proteomes" id="UP001165121">
    <property type="component" value="Unassembled WGS sequence"/>
</dbReference>
<keyword evidence="1" id="KW-0812">Transmembrane</keyword>
<evidence type="ECO:0000313" key="4">
    <source>
        <dbReference type="Proteomes" id="UP001165121"/>
    </source>
</evidence>
<dbReference type="PANTHER" id="PTHR46599:SF3">
    <property type="entry name" value="PIGGYBAC TRANSPOSABLE ELEMENT-DERIVED PROTEIN 4"/>
    <property type="match status" value="1"/>
</dbReference>
<proteinExistence type="predicted"/>
<protein>
    <submittedName>
        <fullName evidence="3">Unnamed protein product</fullName>
    </submittedName>
</protein>
<reference evidence="3" key="1">
    <citation type="submission" date="2023-04" db="EMBL/GenBank/DDBJ databases">
        <title>Phytophthora fragariaefolia NBRC 109709.</title>
        <authorList>
            <person name="Ichikawa N."/>
            <person name="Sato H."/>
            <person name="Tonouchi N."/>
        </authorList>
    </citation>
    <scope>NUCLEOTIDE SEQUENCE</scope>
    <source>
        <strain evidence="3">NBRC 109709</strain>
    </source>
</reference>
<keyword evidence="4" id="KW-1185">Reference proteome</keyword>
<feature type="domain" description="PiggyBac transposable element-derived protein" evidence="2">
    <location>
        <begin position="30"/>
        <end position="155"/>
    </location>
</feature>
<dbReference type="PANTHER" id="PTHR46599">
    <property type="entry name" value="PIGGYBAC TRANSPOSABLE ELEMENT-DERIVED PROTEIN 4"/>
    <property type="match status" value="1"/>
</dbReference>
<dbReference type="Pfam" id="PF13843">
    <property type="entry name" value="DDE_Tnp_1_7"/>
    <property type="match status" value="1"/>
</dbReference>
<dbReference type="InterPro" id="IPR029526">
    <property type="entry name" value="PGBD"/>
</dbReference>
<organism evidence="3 4">
    <name type="scientific">Phytophthora fragariaefolia</name>
    <dbReference type="NCBI Taxonomy" id="1490495"/>
    <lineage>
        <taxon>Eukaryota</taxon>
        <taxon>Sar</taxon>
        <taxon>Stramenopiles</taxon>
        <taxon>Oomycota</taxon>
        <taxon>Peronosporomycetes</taxon>
        <taxon>Peronosporales</taxon>
        <taxon>Peronosporaceae</taxon>
        <taxon>Phytophthora</taxon>
    </lineage>
</organism>
<feature type="transmembrane region" description="Helical" evidence="1">
    <location>
        <begin position="20"/>
        <end position="39"/>
    </location>
</feature>
<gene>
    <name evidence="3" type="ORF">Pfra01_000357000</name>
</gene>
<evidence type="ECO:0000259" key="2">
    <source>
        <dbReference type="Pfam" id="PF13843"/>
    </source>
</evidence>
<evidence type="ECO:0000313" key="3">
    <source>
        <dbReference type="EMBL" id="GMF23092.1"/>
    </source>
</evidence>
<comment type="caution">
    <text evidence="3">The sequence shown here is derived from an EMBL/GenBank/DDBJ whole genome shotgun (WGS) entry which is preliminary data.</text>
</comment>
<name>A0A9W6TYU1_9STRA</name>
<dbReference type="EMBL" id="BSXT01000273">
    <property type="protein sequence ID" value="GMF23092.1"/>
    <property type="molecule type" value="Genomic_DNA"/>
</dbReference>
<keyword evidence="1" id="KW-0472">Membrane</keyword>